<evidence type="ECO:0000313" key="2">
    <source>
        <dbReference type="Proteomes" id="UP000604730"/>
    </source>
</evidence>
<proteinExistence type="predicted"/>
<evidence type="ECO:0000313" key="1">
    <source>
        <dbReference type="EMBL" id="MBK5897932.1"/>
    </source>
</evidence>
<dbReference type="RefSeq" id="WP_208429388.1">
    <property type="nucleotide sequence ID" value="NZ_JAEPRJ010000001.1"/>
</dbReference>
<gene>
    <name evidence="1" type="ORF">JJN12_09110</name>
</gene>
<accession>A0ABS1J1K5</accession>
<keyword evidence="2" id="KW-1185">Reference proteome</keyword>
<organism evidence="1 2">
    <name type="scientific">Catonella massiliensis</name>
    <dbReference type="NCBI Taxonomy" id="2799636"/>
    <lineage>
        <taxon>Bacteria</taxon>
        <taxon>Bacillati</taxon>
        <taxon>Bacillota</taxon>
        <taxon>Clostridia</taxon>
        <taxon>Lachnospirales</taxon>
        <taxon>Lachnospiraceae</taxon>
        <taxon>Catonella</taxon>
    </lineage>
</organism>
<comment type="caution">
    <text evidence="1">The sequence shown here is derived from an EMBL/GenBank/DDBJ whole genome shotgun (WGS) entry which is preliminary data.</text>
</comment>
<protein>
    <submittedName>
        <fullName evidence="1">Endosialidase</fullName>
    </submittedName>
</protein>
<dbReference type="Proteomes" id="UP000604730">
    <property type="component" value="Unassembled WGS sequence"/>
</dbReference>
<sequence length="136" mass="15122">MAIVEELIRKSNEGIDFGNYKLGSKAKLEGFSFEGDVYKIKTFKEITKLERNGLFAYESVPGTAVFNYKRSENGVSFLVEGESDAQITLELGEEKEYEIEIDGVNSGRIKTNLGGKLTINVETKEDTAKKVVVKEA</sequence>
<reference evidence="1 2" key="1">
    <citation type="submission" date="2021-01" db="EMBL/GenBank/DDBJ databases">
        <title>Isolation and description of Catonella massiliensis sp. nov., a novel Catonella species, isolated from a stable periodontitis subject.</title>
        <authorList>
            <person name="Antezack A."/>
            <person name="Boxberger M."/>
            <person name="La Scola B."/>
            <person name="Monnet-Corti V."/>
        </authorList>
    </citation>
    <scope>NUCLEOTIDE SEQUENCE [LARGE SCALE GENOMIC DNA]</scope>
    <source>
        <strain evidence="1 2">Marseille-Q4567</strain>
    </source>
</reference>
<dbReference type="EMBL" id="JAEPRJ010000001">
    <property type="protein sequence ID" value="MBK5897932.1"/>
    <property type="molecule type" value="Genomic_DNA"/>
</dbReference>
<name>A0ABS1J1K5_9FIRM</name>